<dbReference type="EMBL" id="LZLS01000214">
    <property type="protein sequence ID" value="OBK20803.1"/>
    <property type="molecule type" value="Genomic_DNA"/>
</dbReference>
<comment type="caution">
    <text evidence="3">The sequence shown here is derived from an EMBL/GenBank/DDBJ whole genome shotgun (WGS) entry which is preliminary data.</text>
</comment>
<gene>
    <name evidence="3" type="ORF">A5634_11490</name>
</gene>
<evidence type="ECO:0000259" key="1">
    <source>
        <dbReference type="Pfam" id="PF00934"/>
    </source>
</evidence>
<evidence type="ECO:0000313" key="4">
    <source>
        <dbReference type="Proteomes" id="UP000093928"/>
    </source>
</evidence>
<dbReference type="SUPFAM" id="SSF140459">
    <property type="entry name" value="PE/PPE dimer-like"/>
    <property type="match status" value="1"/>
</dbReference>
<dbReference type="OrthoDB" id="4749975at2"/>
<sequence>MSYVVTAPDFLACAANDLSALGAAVEVANRTAADSVTSLLTAGADEVSTGIAALFSAHGRAYQAASAQVARYGEGLMRTMSASAEAYLSAELFNAAQQPLPAASVRIMVPGAGPLYAPRWLTQLPFAGQIALQGISAPLSVSVLEAYDLLNGVIGQNWFPSSLAQVVSYPASMGIVSGSLWAPTVDQAVATGRITLNEMITTAVTGGNAPVHVAALSLGTIVANRELAYLATIPSAPPPGTLQFALFSSPELGLAATYLPTGATVPFVGYTVQPLAVSQYDVNVVFGQYDFFGNPPDRPWNLPAVVNSLFGTMYQHNAPSVASMSNAVQLSSVTNSLGGTVTTYMIPASTLPMLLPLVQLGVPQPIVTGLNSLLQPIVNAGYSSLTPDAGPYFSGGALVGWPTLS</sequence>
<evidence type="ECO:0000259" key="2">
    <source>
        <dbReference type="Pfam" id="PF08237"/>
    </source>
</evidence>
<dbReference type="Pfam" id="PF08237">
    <property type="entry name" value="PE-PPE"/>
    <property type="match status" value="1"/>
</dbReference>
<dbReference type="Gene3D" id="1.10.287.850">
    <property type="entry name" value="HP0062-like domain"/>
    <property type="match status" value="1"/>
</dbReference>
<dbReference type="InterPro" id="IPR000084">
    <property type="entry name" value="PE-PGRS_N"/>
</dbReference>
<proteinExistence type="predicted"/>
<dbReference type="InterPro" id="IPR038332">
    <property type="entry name" value="PPE_sf"/>
</dbReference>
<dbReference type="AlphaFoldDB" id="A0A1A3NFA1"/>
<accession>A0A1A3NFA1</accession>
<evidence type="ECO:0000313" key="3">
    <source>
        <dbReference type="EMBL" id="OBK20803.1"/>
    </source>
</evidence>
<protein>
    <recommendedName>
        <fullName evidence="5">PE family protein</fullName>
    </recommendedName>
</protein>
<feature type="domain" description="PE" evidence="1">
    <location>
        <begin position="4"/>
        <end position="92"/>
    </location>
</feature>
<feature type="domain" description="PE-PPE" evidence="2">
    <location>
        <begin position="162"/>
        <end position="383"/>
    </location>
</feature>
<evidence type="ECO:0008006" key="5">
    <source>
        <dbReference type="Google" id="ProtNLM"/>
    </source>
</evidence>
<reference evidence="3 4" key="1">
    <citation type="submission" date="2016-06" db="EMBL/GenBank/DDBJ databases">
        <authorList>
            <person name="Kjaerup R.B."/>
            <person name="Dalgaard T.S."/>
            <person name="Juul-Madsen H.R."/>
        </authorList>
    </citation>
    <scope>NUCLEOTIDE SEQUENCE [LARGE SCALE GENOMIC DNA]</scope>
    <source>
        <strain evidence="3 4">1165133.8</strain>
    </source>
</reference>
<dbReference type="Pfam" id="PF00934">
    <property type="entry name" value="PE"/>
    <property type="match status" value="1"/>
</dbReference>
<dbReference type="Proteomes" id="UP000093928">
    <property type="component" value="Unassembled WGS sequence"/>
</dbReference>
<dbReference type="InterPro" id="IPR013228">
    <property type="entry name" value="PE-PPE_C"/>
</dbReference>
<name>A0A1A3NFA1_MYCAS</name>
<dbReference type="RefSeq" id="WP_065146735.1">
    <property type="nucleotide sequence ID" value="NZ_LZLS01000214.1"/>
</dbReference>
<organism evidence="3 4">
    <name type="scientific">Mycobacterium asiaticum</name>
    <dbReference type="NCBI Taxonomy" id="1790"/>
    <lineage>
        <taxon>Bacteria</taxon>
        <taxon>Bacillati</taxon>
        <taxon>Actinomycetota</taxon>
        <taxon>Actinomycetes</taxon>
        <taxon>Mycobacteriales</taxon>
        <taxon>Mycobacteriaceae</taxon>
        <taxon>Mycobacterium</taxon>
    </lineage>
</organism>